<dbReference type="HOGENOM" id="CLU_3152963_0_0_9"/>
<evidence type="ECO:0000313" key="2">
    <source>
        <dbReference type="Proteomes" id="UP000001477"/>
    </source>
</evidence>
<dbReference type="KEGG" id="ere:EUBREC_1633"/>
<dbReference type="AlphaFoldDB" id="C4Z9F5"/>
<evidence type="ECO:0000313" key="1">
    <source>
        <dbReference type="EMBL" id="ACR75377.1"/>
    </source>
</evidence>
<proteinExistence type="predicted"/>
<protein>
    <submittedName>
        <fullName evidence="1">Uncharacterized protein</fullName>
    </submittedName>
</protein>
<dbReference type="EMBL" id="CP001107">
    <property type="protein sequence ID" value="ACR75377.1"/>
    <property type="molecule type" value="Genomic_DNA"/>
</dbReference>
<gene>
    <name evidence="1" type="ordered locus">EUBREC_1633</name>
</gene>
<dbReference type="Proteomes" id="UP000001477">
    <property type="component" value="Chromosome"/>
</dbReference>
<organism evidence="1 2">
    <name type="scientific">Agathobacter rectalis (strain ATCC 33656 / DSM 3377 / JCM 17463 / KCTC 5835 / VPI 0990)</name>
    <name type="common">Eubacterium rectale</name>
    <dbReference type="NCBI Taxonomy" id="515619"/>
    <lineage>
        <taxon>Bacteria</taxon>
        <taxon>Bacillati</taxon>
        <taxon>Bacillota</taxon>
        <taxon>Clostridia</taxon>
        <taxon>Lachnospirales</taxon>
        <taxon>Lachnospiraceae</taxon>
        <taxon>Agathobacter</taxon>
    </lineage>
</organism>
<reference evidence="1 2" key="1">
    <citation type="journal article" date="2009" name="Proc. Natl. Acad. Sci. U.S.A.">
        <title>Characterizing a model human gut microbiota composed of members of its two dominant bacterial phyla.</title>
        <authorList>
            <person name="Mahowald M.A."/>
            <person name="Rey F.E."/>
            <person name="Seedorf H."/>
            <person name="Turnbaugh P.J."/>
            <person name="Fulton R.S."/>
            <person name="Wollam A."/>
            <person name="Shah N."/>
            <person name="Wang C."/>
            <person name="Magrini V."/>
            <person name="Wilson R.K."/>
            <person name="Cantarel B.L."/>
            <person name="Coutinho P.M."/>
            <person name="Henrissat B."/>
            <person name="Crock L.W."/>
            <person name="Russell A."/>
            <person name="Verberkmoes N.C."/>
            <person name="Hettich R.L."/>
            <person name="Gordon J.I."/>
        </authorList>
    </citation>
    <scope>NUCLEOTIDE SEQUENCE [LARGE SCALE GENOMIC DNA]</scope>
    <source>
        <strain evidence="2">ATCC 33656 / DSM 3377 / JCM 17463 / KCTC 5835 / LMG 30912 / VPI 0990</strain>
    </source>
</reference>
<sequence>MTSYTPELSRLWLCFTYLCDLQRFFHTLKYYHFFPLYERANLYFLFLP</sequence>
<dbReference type="STRING" id="515619.EUBREC_1633"/>
<accession>C4Z9F5</accession>
<name>C4Z9F5_AGARV</name>
<dbReference type="PaxDb" id="515619-EUBREC_1633"/>